<evidence type="ECO:0000313" key="2">
    <source>
        <dbReference type="Proteomes" id="UP000313359"/>
    </source>
</evidence>
<gene>
    <name evidence="1" type="ORF">L227DRAFT_579388</name>
</gene>
<name>A0A5C2RXX1_9APHY</name>
<dbReference type="Proteomes" id="UP000313359">
    <property type="component" value="Unassembled WGS sequence"/>
</dbReference>
<keyword evidence="2" id="KW-1185">Reference proteome</keyword>
<evidence type="ECO:0000313" key="1">
    <source>
        <dbReference type="EMBL" id="RPD55915.1"/>
    </source>
</evidence>
<dbReference type="AlphaFoldDB" id="A0A5C2RXX1"/>
<reference evidence="1" key="1">
    <citation type="journal article" date="2018" name="Genome Biol. Evol.">
        <title>Genomics and development of Lentinus tigrinus, a white-rot wood-decaying mushroom with dimorphic fruiting bodies.</title>
        <authorList>
            <person name="Wu B."/>
            <person name="Xu Z."/>
            <person name="Knudson A."/>
            <person name="Carlson A."/>
            <person name="Chen N."/>
            <person name="Kovaka S."/>
            <person name="LaButti K."/>
            <person name="Lipzen A."/>
            <person name="Pennachio C."/>
            <person name="Riley R."/>
            <person name="Schakwitz W."/>
            <person name="Umezawa K."/>
            <person name="Ohm R.A."/>
            <person name="Grigoriev I.V."/>
            <person name="Nagy L.G."/>
            <person name="Gibbons J."/>
            <person name="Hibbett D."/>
        </authorList>
    </citation>
    <scope>NUCLEOTIDE SEQUENCE [LARGE SCALE GENOMIC DNA]</scope>
    <source>
        <strain evidence="1">ALCF2SS1-6</strain>
    </source>
</reference>
<organism evidence="1 2">
    <name type="scientific">Lentinus tigrinus ALCF2SS1-6</name>
    <dbReference type="NCBI Taxonomy" id="1328759"/>
    <lineage>
        <taxon>Eukaryota</taxon>
        <taxon>Fungi</taxon>
        <taxon>Dikarya</taxon>
        <taxon>Basidiomycota</taxon>
        <taxon>Agaricomycotina</taxon>
        <taxon>Agaricomycetes</taxon>
        <taxon>Polyporales</taxon>
        <taxon>Polyporaceae</taxon>
        <taxon>Lentinus</taxon>
    </lineage>
</organism>
<protein>
    <submittedName>
        <fullName evidence="1">Uncharacterized protein</fullName>
    </submittedName>
</protein>
<proteinExistence type="predicted"/>
<accession>A0A5C2RXX1</accession>
<sequence>MERRDSIQFGSRFATTYTRLFQGVSPEQLAGPSKDAADLWSGLLDLEVDREFLAARLNELRKDDCLGRLKVRRSFPCPTCRRSIPRFFVTPVAHIEQYCERMSANAAL</sequence>
<dbReference type="OrthoDB" id="2746095at2759"/>
<dbReference type="EMBL" id="ML122292">
    <property type="protein sequence ID" value="RPD55915.1"/>
    <property type="molecule type" value="Genomic_DNA"/>
</dbReference>